<organism evidence="2 3">
    <name type="scientific">Choiromyces venosus 120613-1</name>
    <dbReference type="NCBI Taxonomy" id="1336337"/>
    <lineage>
        <taxon>Eukaryota</taxon>
        <taxon>Fungi</taxon>
        <taxon>Dikarya</taxon>
        <taxon>Ascomycota</taxon>
        <taxon>Pezizomycotina</taxon>
        <taxon>Pezizomycetes</taxon>
        <taxon>Pezizales</taxon>
        <taxon>Tuberaceae</taxon>
        <taxon>Choiromyces</taxon>
    </lineage>
</organism>
<keyword evidence="1" id="KW-0812">Transmembrane</keyword>
<evidence type="ECO:0000313" key="2">
    <source>
        <dbReference type="EMBL" id="RPB03454.1"/>
    </source>
</evidence>
<keyword evidence="1" id="KW-0472">Membrane</keyword>
<keyword evidence="3" id="KW-1185">Reference proteome</keyword>
<gene>
    <name evidence="2" type="ORF">L873DRAFT_1800537</name>
</gene>
<accession>A0A3N4JYK2</accession>
<proteinExistence type="predicted"/>
<dbReference type="Proteomes" id="UP000276215">
    <property type="component" value="Unassembled WGS sequence"/>
</dbReference>
<dbReference type="EMBL" id="ML120362">
    <property type="protein sequence ID" value="RPB03454.1"/>
    <property type="molecule type" value="Genomic_DNA"/>
</dbReference>
<evidence type="ECO:0000313" key="3">
    <source>
        <dbReference type="Proteomes" id="UP000276215"/>
    </source>
</evidence>
<evidence type="ECO:0000256" key="1">
    <source>
        <dbReference type="SAM" id="Phobius"/>
    </source>
</evidence>
<keyword evidence="1" id="KW-1133">Transmembrane helix</keyword>
<reference evidence="2 3" key="1">
    <citation type="journal article" date="2018" name="Nat. Ecol. Evol.">
        <title>Pezizomycetes genomes reveal the molecular basis of ectomycorrhizal truffle lifestyle.</title>
        <authorList>
            <person name="Murat C."/>
            <person name="Payen T."/>
            <person name="Noel B."/>
            <person name="Kuo A."/>
            <person name="Morin E."/>
            <person name="Chen J."/>
            <person name="Kohler A."/>
            <person name="Krizsan K."/>
            <person name="Balestrini R."/>
            <person name="Da Silva C."/>
            <person name="Montanini B."/>
            <person name="Hainaut M."/>
            <person name="Levati E."/>
            <person name="Barry K.W."/>
            <person name="Belfiori B."/>
            <person name="Cichocki N."/>
            <person name="Clum A."/>
            <person name="Dockter R.B."/>
            <person name="Fauchery L."/>
            <person name="Guy J."/>
            <person name="Iotti M."/>
            <person name="Le Tacon F."/>
            <person name="Lindquist E.A."/>
            <person name="Lipzen A."/>
            <person name="Malagnac F."/>
            <person name="Mello A."/>
            <person name="Molinier V."/>
            <person name="Miyauchi S."/>
            <person name="Poulain J."/>
            <person name="Riccioni C."/>
            <person name="Rubini A."/>
            <person name="Sitrit Y."/>
            <person name="Splivallo R."/>
            <person name="Traeger S."/>
            <person name="Wang M."/>
            <person name="Zifcakova L."/>
            <person name="Wipf D."/>
            <person name="Zambonelli A."/>
            <person name="Paolocci F."/>
            <person name="Nowrousian M."/>
            <person name="Ottonello S."/>
            <person name="Baldrian P."/>
            <person name="Spatafora J.W."/>
            <person name="Henrissat B."/>
            <person name="Nagy L.G."/>
            <person name="Aury J.M."/>
            <person name="Wincker P."/>
            <person name="Grigoriev I.V."/>
            <person name="Bonfante P."/>
            <person name="Martin F.M."/>
        </authorList>
    </citation>
    <scope>NUCLEOTIDE SEQUENCE [LARGE SCALE GENOMIC DNA]</scope>
    <source>
        <strain evidence="2 3">120613-1</strain>
    </source>
</reference>
<dbReference type="AlphaFoldDB" id="A0A3N4JYK2"/>
<protein>
    <submittedName>
        <fullName evidence="2">Uncharacterized protein</fullName>
    </submittedName>
</protein>
<feature type="transmembrane region" description="Helical" evidence="1">
    <location>
        <begin position="21"/>
        <end position="42"/>
    </location>
</feature>
<name>A0A3N4JYK2_9PEZI</name>
<sequence>MQERFLWGAARLTELELIKTSFWRVIGINTRITTLMLAFWMAGINLTYLQA</sequence>